<reference evidence="1" key="1">
    <citation type="submission" date="2022-10" db="EMBL/GenBank/DDBJ databases">
        <authorList>
            <person name="Hyden B.L."/>
            <person name="Feng K."/>
            <person name="Yates T."/>
            <person name="Jawdy S."/>
            <person name="Smart L.B."/>
            <person name="Muchero W."/>
        </authorList>
    </citation>
    <scope>NUCLEOTIDE SEQUENCE</scope>
    <source>
        <tissue evidence="1">Shoot tip</tissue>
    </source>
</reference>
<name>A0ABQ9B576_9ROSI</name>
<sequence length="69" mass="8210">MAESEKLVALKKNYAYIILNTEKEAPNRVMEYERQGEVQHEVRLVAGVKTIKKQQHPRDNSLRLMSWRR</sequence>
<gene>
    <name evidence="1" type="ORF">OIU77_000183</name>
</gene>
<proteinExistence type="predicted"/>
<keyword evidence="2" id="KW-1185">Reference proteome</keyword>
<dbReference type="EMBL" id="JAPFFI010000010">
    <property type="protein sequence ID" value="KAJ6375154.1"/>
    <property type="molecule type" value="Genomic_DNA"/>
</dbReference>
<dbReference type="Proteomes" id="UP001141253">
    <property type="component" value="Chromosome 12"/>
</dbReference>
<evidence type="ECO:0000313" key="2">
    <source>
        <dbReference type="Proteomes" id="UP001141253"/>
    </source>
</evidence>
<organism evidence="1 2">
    <name type="scientific">Salix suchowensis</name>
    <dbReference type="NCBI Taxonomy" id="1278906"/>
    <lineage>
        <taxon>Eukaryota</taxon>
        <taxon>Viridiplantae</taxon>
        <taxon>Streptophyta</taxon>
        <taxon>Embryophyta</taxon>
        <taxon>Tracheophyta</taxon>
        <taxon>Spermatophyta</taxon>
        <taxon>Magnoliopsida</taxon>
        <taxon>eudicotyledons</taxon>
        <taxon>Gunneridae</taxon>
        <taxon>Pentapetalae</taxon>
        <taxon>rosids</taxon>
        <taxon>fabids</taxon>
        <taxon>Malpighiales</taxon>
        <taxon>Salicaceae</taxon>
        <taxon>Saliceae</taxon>
        <taxon>Salix</taxon>
    </lineage>
</organism>
<comment type="caution">
    <text evidence="1">The sequence shown here is derived from an EMBL/GenBank/DDBJ whole genome shotgun (WGS) entry which is preliminary data.</text>
</comment>
<accession>A0ABQ9B576</accession>
<evidence type="ECO:0000313" key="1">
    <source>
        <dbReference type="EMBL" id="KAJ6375154.1"/>
    </source>
</evidence>
<protein>
    <submittedName>
        <fullName evidence="1">Uncharacterized protein</fullName>
    </submittedName>
</protein>
<reference evidence="1" key="2">
    <citation type="journal article" date="2023" name="Int. J. Mol. Sci.">
        <title>De Novo Assembly and Annotation of 11 Diverse Shrub Willow (Salix) Genomes Reveals Novel Gene Organization in Sex-Linked Regions.</title>
        <authorList>
            <person name="Hyden B."/>
            <person name="Feng K."/>
            <person name="Yates T.B."/>
            <person name="Jawdy S."/>
            <person name="Cereghino C."/>
            <person name="Smart L.B."/>
            <person name="Muchero W."/>
        </authorList>
    </citation>
    <scope>NUCLEOTIDE SEQUENCE</scope>
    <source>
        <tissue evidence="1">Shoot tip</tissue>
    </source>
</reference>